<name>A0A0R1L7G8_9LACO</name>
<evidence type="ECO:0000313" key="2">
    <source>
        <dbReference type="Proteomes" id="UP000051581"/>
    </source>
</evidence>
<gene>
    <name evidence="1" type="ORF">FD17_GL001627</name>
</gene>
<proteinExistence type="predicted"/>
<sequence length="70" mass="8333">MEISQRVSQLLDDAIQVQASDIYFLPDGDRYMIKIRHQNTVTIWDQMDYPPARRMMNYCKYIADMALSEQ</sequence>
<organism evidence="1 2">
    <name type="scientific">Lentilactobacillus sunkii DSM 19904</name>
    <dbReference type="NCBI Taxonomy" id="1423808"/>
    <lineage>
        <taxon>Bacteria</taxon>
        <taxon>Bacillati</taxon>
        <taxon>Bacillota</taxon>
        <taxon>Bacilli</taxon>
        <taxon>Lactobacillales</taxon>
        <taxon>Lactobacillaceae</taxon>
        <taxon>Lentilactobacillus</taxon>
    </lineage>
</organism>
<keyword evidence="2" id="KW-1185">Reference proteome</keyword>
<evidence type="ECO:0000313" key="1">
    <source>
        <dbReference type="EMBL" id="KRK89140.1"/>
    </source>
</evidence>
<dbReference type="AlphaFoldDB" id="A0A0R1L7G8"/>
<protein>
    <recommendedName>
        <fullName evidence="3">Bacterial type II secretion system protein E domain-containing protein</fullName>
    </recommendedName>
</protein>
<dbReference type="Proteomes" id="UP000051581">
    <property type="component" value="Unassembled WGS sequence"/>
</dbReference>
<dbReference type="EMBL" id="AZEA01000003">
    <property type="protein sequence ID" value="KRK89140.1"/>
    <property type="molecule type" value="Genomic_DNA"/>
</dbReference>
<dbReference type="RefSeq" id="WP_235803167.1">
    <property type="nucleotide sequence ID" value="NZ_AZEA01000003.1"/>
</dbReference>
<comment type="caution">
    <text evidence="1">The sequence shown here is derived from an EMBL/GenBank/DDBJ whole genome shotgun (WGS) entry which is preliminary data.</text>
</comment>
<dbReference type="PATRIC" id="fig|1423808.3.peg.1647"/>
<accession>A0A0R1L7G8</accession>
<reference evidence="1 2" key="1">
    <citation type="journal article" date="2015" name="Genome Announc.">
        <title>Expanding the biotechnology potential of lactobacilli through comparative genomics of 213 strains and associated genera.</title>
        <authorList>
            <person name="Sun Z."/>
            <person name="Harris H.M."/>
            <person name="McCann A."/>
            <person name="Guo C."/>
            <person name="Argimon S."/>
            <person name="Zhang W."/>
            <person name="Yang X."/>
            <person name="Jeffery I.B."/>
            <person name="Cooney J.C."/>
            <person name="Kagawa T.F."/>
            <person name="Liu W."/>
            <person name="Song Y."/>
            <person name="Salvetti E."/>
            <person name="Wrobel A."/>
            <person name="Rasinkangas P."/>
            <person name="Parkhill J."/>
            <person name="Rea M.C."/>
            <person name="O'Sullivan O."/>
            <person name="Ritari J."/>
            <person name="Douillard F.P."/>
            <person name="Paul Ross R."/>
            <person name="Yang R."/>
            <person name="Briner A.E."/>
            <person name="Felis G.E."/>
            <person name="de Vos W.M."/>
            <person name="Barrangou R."/>
            <person name="Klaenhammer T.R."/>
            <person name="Caufield P.W."/>
            <person name="Cui Y."/>
            <person name="Zhang H."/>
            <person name="O'Toole P.W."/>
        </authorList>
    </citation>
    <scope>NUCLEOTIDE SEQUENCE [LARGE SCALE GENOMIC DNA]</scope>
    <source>
        <strain evidence="1 2">DSM 19904</strain>
    </source>
</reference>
<evidence type="ECO:0008006" key="3">
    <source>
        <dbReference type="Google" id="ProtNLM"/>
    </source>
</evidence>
<dbReference type="Gene3D" id="3.30.450.90">
    <property type="match status" value="1"/>
</dbReference>